<keyword evidence="3" id="KW-0540">Nuclease</keyword>
<reference evidence="3 4" key="1">
    <citation type="submission" date="2016-02" db="EMBL/GenBank/DDBJ databases">
        <title>Complete genome of Sinomonas atrocyanea KCTC 3377.</title>
        <authorList>
            <person name="Kim K.M."/>
        </authorList>
    </citation>
    <scope>NUCLEOTIDE SEQUENCE [LARGE SCALE GENOMIC DNA]</scope>
    <source>
        <strain evidence="3 4">KCTC 3377</strain>
    </source>
</reference>
<feature type="region of interest" description="Disordered" evidence="1">
    <location>
        <begin position="91"/>
        <end position="115"/>
    </location>
</feature>
<feature type="region of interest" description="Disordered" evidence="1">
    <location>
        <begin position="270"/>
        <end position="290"/>
    </location>
</feature>
<feature type="domain" description="HNH nuclease" evidence="2">
    <location>
        <begin position="381"/>
        <end position="431"/>
    </location>
</feature>
<dbReference type="KEGG" id="satk:SA2016_2018"/>
<keyword evidence="3" id="KW-0378">Hydrolase</keyword>
<dbReference type="EMBL" id="CP014518">
    <property type="protein sequence ID" value="AMM32691.1"/>
    <property type="molecule type" value="Genomic_DNA"/>
</dbReference>
<gene>
    <name evidence="3" type="ORF">SA2016_2018</name>
</gene>
<dbReference type="GO" id="GO:0008270">
    <property type="term" value="F:zinc ion binding"/>
    <property type="evidence" value="ECO:0007669"/>
    <property type="project" value="InterPro"/>
</dbReference>
<keyword evidence="4" id="KW-1185">Reference proteome</keyword>
<organism evidence="3 4">
    <name type="scientific">Sinomonas atrocyanea</name>
    <dbReference type="NCBI Taxonomy" id="37927"/>
    <lineage>
        <taxon>Bacteria</taxon>
        <taxon>Bacillati</taxon>
        <taxon>Actinomycetota</taxon>
        <taxon>Actinomycetes</taxon>
        <taxon>Micrococcales</taxon>
        <taxon>Micrococcaceae</taxon>
        <taxon>Sinomonas</taxon>
    </lineage>
</organism>
<sequence>MQVTVGGAQDAADLSRLIAEVLVAVGNGSPSAAAIGAWATALGSVGDDDLQLDEAELLERIAAQERLKAAAAASQARYSVLLETRIRERRAGGDGAASSSVESGDATGTRPRVVDPSTEAGQAIALARCESPSRGGRLLGLAKALVHEMPHTLNALAAGRINEWRATLVARETACLDVGDRACVDEALVAAYAREGVGDRQLAAEARAHAQRLDPAAAVRRARRGVTERRVWLKPAPDSMAVLSCLLPAAQAVAAYKALCAAADSARISRAEAPGRGPRAPQGGDGRTRDQTMADTLVERLTGQVWAGDVRIAVNVVMSDAALIGGSPEPAALAGYGVLPAQIARDLVLASSDAALRRLYTSPTTGSVTALESRSRAFPPGLRDFIALRDRTCRNPWCDAPTRHHDHVVPAARGGPTSAVNGQGLCERCNQAKEAPGWRHATTPALRHTVTVTTPTGHRYRSTAPPLPGVREVIGHRVEFPGGECVFHTAA</sequence>
<feature type="compositionally biased region" description="Low complexity" evidence="1">
    <location>
        <begin position="270"/>
        <end position="282"/>
    </location>
</feature>
<dbReference type="Pfam" id="PF01844">
    <property type="entry name" value="HNH"/>
    <property type="match status" value="1"/>
</dbReference>
<dbReference type="AlphaFoldDB" id="A0A127A1C5"/>
<dbReference type="GO" id="GO:0003676">
    <property type="term" value="F:nucleic acid binding"/>
    <property type="evidence" value="ECO:0007669"/>
    <property type="project" value="InterPro"/>
</dbReference>
<evidence type="ECO:0000259" key="2">
    <source>
        <dbReference type="SMART" id="SM00507"/>
    </source>
</evidence>
<evidence type="ECO:0000256" key="1">
    <source>
        <dbReference type="SAM" id="MobiDB-lite"/>
    </source>
</evidence>
<evidence type="ECO:0000313" key="4">
    <source>
        <dbReference type="Proteomes" id="UP000070134"/>
    </source>
</evidence>
<dbReference type="InterPro" id="IPR003615">
    <property type="entry name" value="HNH_nuc"/>
</dbReference>
<dbReference type="Gene3D" id="1.10.30.50">
    <property type="match status" value="1"/>
</dbReference>
<protein>
    <submittedName>
        <fullName evidence="3">HNH endonuclease</fullName>
    </submittedName>
</protein>
<keyword evidence="3" id="KW-0255">Endonuclease</keyword>
<dbReference type="OrthoDB" id="5241234at2"/>
<dbReference type="Proteomes" id="UP000070134">
    <property type="component" value="Chromosome"/>
</dbReference>
<dbReference type="STRING" id="37927.SA2016_2018"/>
<proteinExistence type="predicted"/>
<dbReference type="InterPro" id="IPR002711">
    <property type="entry name" value="HNH"/>
</dbReference>
<dbReference type="CDD" id="cd00085">
    <property type="entry name" value="HNHc"/>
    <property type="match status" value="1"/>
</dbReference>
<evidence type="ECO:0000313" key="3">
    <source>
        <dbReference type="EMBL" id="AMM32691.1"/>
    </source>
</evidence>
<accession>A0A127A1C5</accession>
<dbReference type="SMART" id="SM00507">
    <property type="entry name" value="HNHc"/>
    <property type="match status" value="1"/>
</dbReference>
<dbReference type="GO" id="GO:0004519">
    <property type="term" value="F:endonuclease activity"/>
    <property type="evidence" value="ECO:0007669"/>
    <property type="project" value="UniProtKB-KW"/>
</dbReference>
<name>A0A127A1C5_9MICC</name>
<dbReference type="PATRIC" id="fig|37927.3.peg.2069"/>